<evidence type="ECO:0000313" key="2">
    <source>
        <dbReference type="Proteomes" id="UP000204048"/>
    </source>
</evidence>
<reference evidence="1 2" key="1">
    <citation type="submission" date="2010-11" db="EMBL/GenBank/DDBJ databases">
        <title>The Genome Sequence of Pseudoalteromonas phage pYD6-A.</title>
        <authorList>
            <consortium name="The Broad Institute Genome Sequencing Platform"/>
            <person name="Henn M.R."/>
            <person name="Wolf A."/>
            <person name="Jost G."/>
            <person name="Levin J."/>
            <person name="Malboeuf C."/>
            <person name="Casali M."/>
            <person name="Russ C."/>
            <person name="Lennon N."/>
            <person name="Chapman S.B."/>
            <person name="Erlich R."/>
            <person name="Young S.K."/>
            <person name="Yandava C."/>
            <person name="Zeng Q."/>
            <person name="Alvarado L."/>
            <person name="Anderson S."/>
            <person name="Berlin A."/>
            <person name="Chen Z."/>
            <person name="Freedman E."/>
            <person name="Gellesch M."/>
            <person name="Goldberg J."/>
            <person name="Green L."/>
            <person name="Griggs A."/>
            <person name="Gujja S."/>
            <person name="Heilman E.R."/>
            <person name="Heiman D."/>
            <person name="Hollinger A."/>
            <person name="Howarth C."/>
            <person name="Larson L."/>
            <person name="Mehta T."/>
            <person name="Pearson M."/>
            <person name="Roberts A."/>
            <person name="Ryan E."/>
            <person name="Saif S."/>
            <person name="Shea T."/>
            <person name="Shenoy N."/>
            <person name="Sisk P."/>
            <person name="Stolte C."/>
            <person name="Sykes S."/>
            <person name="White J."/>
            <person name="Haas B."/>
            <person name="Nusbaum C."/>
            <person name="Birren B."/>
        </authorList>
    </citation>
    <scope>NUCLEOTIDE SEQUENCE [LARGE SCALE GENOMIC DNA]</scope>
    <source>
        <strain evidence="2">pYD6-A</strain>
    </source>
</reference>
<dbReference type="RefSeq" id="YP_007674218.1">
    <property type="nucleotide sequence ID" value="NC_020849.1"/>
</dbReference>
<organism evidence="1 2">
    <name type="scientific">Pseudoalteromonas phage pYD6-A</name>
    <dbReference type="NCBI Taxonomy" id="754052"/>
    <lineage>
        <taxon>Viruses</taxon>
        <taxon>Duplodnaviria</taxon>
        <taxon>Heunggongvirae</taxon>
        <taxon>Uroviricota</taxon>
        <taxon>Caudoviricetes</taxon>
        <taxon>Schitoviridae</taxon>
        <taxon>Fuhrmanvirinae</taxon>
        <taxon>Matsuvirus</taxon>
        <taxon>Matsuvirus pYD6A</taxon>
    </lineage>
</organism>
<dbReference type="GeneID" id="15010751"/>
<name>M4SQF7_9CAUD</name>
<proteinExistence type="predicted"/>
<accession>M4SQF7</accession>
<protein>
    <submittedName>
        <fullName evidence="1">Uncharacterized protein</fullName>
    </submittedName>
</protein>
<keyword evidence="2" id="KW-1185">Reference proteome</keyword>
<dbReference type="Proteomes" id="UP000204048">
    <property type="component" value="Segment"/>
</dbReference>
<dbReference type="KEGG" id="vg:15010751"/>
<sequence length="93" mass="10935">MGKFIVVNAPEVSSFYSLFLCSFNYEKAIYINEGTLNTFKEGGSKQYWNDFAWYMEKYLNIQEFLDIKSQTPEFEGTFEECVAYINMMELLGE</sequence>
<dbReference type="EMBL" id="JF974296">
    <property type="protein sequence ID" value="AGH57540.1"/>
    <property type="molecule type" value="Genomic_DNA"/>
</dbReference>
<evidence type="ECO:0000313" key="1">
    <source>
        <dbReference type="EMBL" id="AGH57540.1"/>
    </source>
</evidence>
<gene>
    <name evidence="1" type="ORF">PYDG_00008</name>
</gene>